<evidence type="ECO:0000313" key="4">
    <source>
        <dbReference type="WBParaSite" id="PDA_v2.g15087.t1"/>
    </source>
</evidence>
<keyword evidence="2" id="KW-1133">Transmembrane helix</keyword>
<proteinExistence type="predicted"/>
<keyword evidence="1" id="KW-0175">Coiled coil</keyword>
<protein>
    <submittedName>
        <fullName evidence="4">Uncharacterized protein</fullName>
    </submittedName>
</protein>
<reference evidence="4" key="1">
    <citation type="submission" date="2022-11" db="UniProtKB">
        <authorList>
            <consortium name="WormBaseParasite"/>
        </authorList>
    </citation>
    <scope>IDENTIFICATION</scope>
</reference>
<feature type="transmembrane region" description="Helical" evidence="2">
    <location>
        <begin position="95"/>
        <end position="118"/>
    </location>
</feature>
<feature type="coiled-coil region" evidence="1">
    <location>
        <begin position="23"/>
        <end position="92"/>
    </location>
</feature>
<keyword evidence="2" id="KW-0812">Transmembrane</keyword>
<evidence type="ECO:0000256" key="1">
    <source>
        <dbReference type="SAM" id="Coils"/>
    </source>
</evidence>
<feature type="coiled-coil region" evidence="1">
    <location>
        <begin position="137"/>
        <end position="199"/>
    </location>
</feature>
<evidence type="ECO:0000313" key="3">
    <source>
        <dbReference type="Proteomes" id="UP000887578"/>
    </source>
</evidence>
<evidence type="ECO:0000256" key="2">
    <source>
        <dbReference type="SAM" id="Phobius"/>
    </source>
</evidence>
<accession>A0A914PBX7</accession>
<dbReference type="Proteomes" id="UP000887578">
    <property type="component" value="Unplaced"/>
</dbReference>
<name>A0A914PBX7_9BILA</name>
<sequence>MIKRLQNLYNEMDDYRKDGDGIIETLISDKTEAESNLQEENDVCTKVTDLYNSTADDEEQAIKKCEQQIKKLEETLEQGKKANENRKEKMETSEIVTFGTFFASIVCSVGAFRFPILLIPAGILTATSIGGTIVRISEKDEVNLDEIRNQMQTQRNNINLCQNRISAAKQSVESKQRDIDQLTMKIQDFKVKIQKYREAVILTSFCKKVIFHWLQFLNKLTVSMNRLEYHFAADTEMVAVKDTVAYQKYVEFITGFDADKSLKAATNIRRITSMDVFDMMNGSSF</sequence>
<organism evidence="3 4">
    <name type="scientific">Panagrolaimus davidi</name>
    <dbReference type="NCBI Taxonomy" id="227884"/>
    <lineage>
        <taxon>Eukaryota</taxon>
        <taxon>Metazoa</taxon>
        <taxon>Ecdysozoa</taxon>
        <taxon>Nematoda</taxon>
        <taxon>Chromadorea</taxon>
        <taxon>Rhabditida</taxon>
        <taxon>Tylenchina</taxon>
        <taxon>Panagrolaimomorpha</taxon>
        <taxon>Panagrolaimoidea</taxon>
        <taxon>Panagrolaimidae</taxon>
        <taxon>Panagrolaimus</taxon>
    </lineage>
</organism>
<dbReference type="WBParaSite" id="PDA_v2.g15087.t1">
    <property type="protein sequence ID" value="PDA_v2.g15087.t1"/>
    <property type="gene ID" value="PDA_v2.g15087"/>
</dbReference>
<keyword evidence="2" id="KW-0472">Membrane</keyword>
<keyword evidence="3" id="KW-1185">Reference proteome</keyword>
<dbReference type="AlphaFoldDB" id="A0A914PBX7"/>